<evidence type="ECO:0000256" key="1">
    <source>
        <dbReference type="ARBA" id="ARBA00022898"/>
    </source>
</evidence>
<dbReference type="PANTHER" id="PTHR46577:SF2">
    <property type="entry name" value="TRANSCRIPTIONAL REGULATORY PROTEIN"/>
    <property type="match status" value="1"/>
</dbReference>
<dbReference type="Gene3D" id="1.10.10.10">
    <property type="entry name" value="Winged helix-like DNA-binding domain superfamily/Winged helix DNA-binding domain"/>
    <property type="match status" value="1"/>
</dbReference>
<reference evidence="7" key="1">
    <citation type="submission" date="2016-10" db="EMBL/GenBank/DDBJ databases">
        <authorList>
            <person name="Varghese N."/>
            <person name="Submissions S."/>
        </authorList>
    </citation>
    <scope>NUCLEOTIDE SEQUENCE [LARGE SCALE GENOMIC DNA]</scope>
    <source>
        <strain evidence="7">UNC178MFTsu3.1</strain>
    </source>
</reference>
<evidence type="ECO:0000313" key="7">
    <source>
        <dbReference type="Proteomes" id="UP000199477"/>
    </source>
</evidence>
<dbReference type="EMBL" id="FONH01000022">
    <property type="protein sequence ID" value="SFF51099.1"/>
    <property type="molecule type" value="Genomic_DNA"/>
</dbReference>
<keyword evidence="4" id="KW-0804">Transcription</keyword>
<sequence>MAVALGVSRTVILMAYDQLESEGYLESRSGSGTYVCARPAGMSARRALAEEQVEAPGATQLSRLARRAVLPAMPEAETPAFDGDVIDLAQPRVKPDPRSLKAWMQNLMTLLRSRDAPDFPELQGAIAPRKALAGYLRVERAIEVIRMTS</sequence>
<evidence type="ECO:0000259" key="5">
    <source>
        <dbReference type="PROSITE" id="PS50949"/>
    </source>
</evidence>
<dbReference type="InterPro" id="IPR000524">
    <property type="entry name" value="Tscrpt_reg_HTH_GntR"/>
</dbReference>
<keyword evidence="3" id="KW-0238">DNA-binding</keyword>
<proteinExistence type="predicted"/>
<dbReference type="GO" id="GO:0003700">
    <property type="term" value="F:DNA-binding transcription factor activity"/>
    <property type="evidence" value="ECO:0007669"/>
    <property type="project" value="InterPro"/>
</dbReference>
<keyword evidence="2" id="KW-0805">Transcription regulation</keyword>
<organism evidence="6 7">
    <name type="scientific">Dyella marensis</name>
    <dbReference type="NCBI Taxonomy" id="500610"/>
    <lineage>
        <taxon>Bacteria</taxon>
        <taxon>Pseudomonadati</taxon>
        <taxon>Pseudomonadota</taxon>
        <taxon>Gammaproteobacteria</taxon>
        <taxon>Lysobacterales</taxon>
        <taxon>Rhodanobacteraceae</taxon>
        <taxon>Dyella</taxon>
    </lineage>
</organism>
<dbReference type="InterPro" id="IPR036390">
    <property type="entry name" value="WH_DNA-bd_sf"/>
</dbReference>
<dbReference type="SUPFAM" id="SSF46785">
    <property type="entry name" value="Winged helix' DNA-binding domain"/>
    <property type="match status" value="1"/>
</dbReference>
<gene>
    <name evidence="6" type="ORF">SAMN02799615_03914</name>
</gene>
<evidence type="ECO:0000313" key="6">
    <source>
        <dbReference type="EMBL" id="SFF51099.1"/>
    </source>
</evidence>
<dbReference type="GO" id="GO:0003677">
    <property type="term" value="F:DNA binding"/>
    <property type="evidence" value="ECO:0007669"/>
    <property type="project" value="UniProtKB-KW"/>
</dbReference>
<keyword evidence="7" id="KW-1185">Reference proteome</keyword>
<evidence type="ECO:0000256" key="2">
    <source>
        <dbReference type="ARBA" id="ARBA00023015"/>
    </source>
</evidence>
<accession>A0A1I2J9X6</accession>
<dbReference type="InterPro" id="IPR051446">
    <property type="entry name" value="HTH_trans_reg/aminotransferase"/>
</dbReference>
<keyword evidence="1" id="KW-0663">Pyridoxal phosphate</keyword>
<dbReference type="PANTHER" id="PTHR46577">
    <property type="entry name" value="HTH-TYPE TRANSCRIPTIONAL REGULATORY PROTEIN GABR"/>
    <property type="match status" value="1"/>
</dbReference>
<dbReference type="Pfam" id="PF00392">
    <property type="entry name" value="GntR"/>
    <property type="match status" value="1"/>
</dbReference>
<protein>
    <submittedName>
        <fullName evidence="6">Regulatory protein, gntR family</fullName>
    </submittedName>
</protein>
<dbReference type="PROSITE" id="PS50949">
    <property type="entry name" value="HTH_GNTR"/>
    <property type="match status" value="1"/>
</dbReference>
<feature type="domain" description="HTH gntR-type" evidence="5">
    <location>
        <begin position="1"/>
        <end position="38"/>
    </location>
</feature>
<dbReference type="AlphaFoldDB" id="A0A1I2J9X6"/>
<name>A0A1I2J9X6_9GAMM</name>
<dbReference type="InterPro" id="IPR036388">
    <property type="entry name" value="WH-like_DNA-bd_sf"/>
</dbReference>
<evidence type="ECO:0000256" key="4">
    <source>
        <dbReference type="ARBA" id="ARBA00023163"/>
    </source>
</evidence>
<evidence type="ECO:0000256" key="3">
    <source>
        <dbReference type="ARBA" id="ARBA00023125"/>
    </source>
</evidence>
<dbReference type="STRING" id="500610.SAMN02799615_03914"/>
<dbReference type="Proteomes" id="UP000199477">
    <property type="component" value="Unassembled WGS sequence"/>
</dbReference>